<comment type="caution">
    <text evidence="3">The sequence shown here is derived from an EMBL/GenBank/DDBJ whole genome shotgun (WGS) entry which is preliminary data.</text>
</comment>
<sequence>MARFTKRQIITSISVLFLAALTALAAYATYKANIYSLPIPNTLGALTVALPPLAGIALECIVSFQSQLATKGALETSKVFQAVNAFFLVYETVLATLAGTHIAPAQGLWCPLHEKWNAMWRTKDATSILRIQDAFGCCGFNSPRDMAFPFQDKTHRADACMVRYERNIACVEPWRTAERRVAIIMLVVPLAVFTWKVVLFLAPGSDTHWLPSAIRLPREQNGSRSERPRPAITFRNVEDGEDADSLRDEVDRLNKDSNLASRVESGRVRSTPLIQETENNMWRE</sequence>
<protein>
    <recommendedName>
        <fullName evidence="5">Tetraspanin Tsp3</fullName>
    </recommendedName>
</protein>
<proteinExistence type="predicted"/>
<organism evidence="3 4">
    <name type="scientific">Lecanosticta acicola</name>
    <dbReference type="NCBI Taxonomy" id="111012"/>
    <lineage>
        <taxon>Eukaryota</taxon>
        <taxon>Fungi</taxon>
        <taxon>Dikarya</taxon>
        <taxon>Ascomycota</taxon>
        <taxon>Pezizomycotina</taxon>
        <taxon>Dothideomycetes</taxon>
        <taxon>Dothideomycetidae</taxon>
        <taxon>Mycosphaerellales</taxon>
        <taxon>Mycosphaerellaceae</taxon>
        <taxon>Lecanosticta</taxon>
    </lineage>
</organism>
<gene>
    <name evidence="3" type="ORF">LECACI_7A009438</name>
</gene>
<dbReference type="EMBL" id="CAVMBE010000110">
    <property type="protein sequence ID" value="CAK4034280.1"/>
    <property type="molecule type" value="Genomic_DNA"/>
</dbReference>
<dbReference type="Proteomes" id="UP001296104">
    <property type="component" value="Unassembled WGS sequence"/>
</dbReference>
<keyword evidence="2" id="KW-1133">Transmembrane helix</keyword>
<evidence type="ECO:0000313" key="3">
    <source>
        <dbReference type="EMBL" id="CAK4034280.1"/>
    </source>
</evidence>
<keyword evidence="4" id="KW-1185">Reference proteome</keyword>
<feature type="transmembrane region" description="Helical" evidence="2">
    <location>
        <begin position="181"/>
        <end position="202"/>
    </location>
</feature>
<keyword evidence="2" id="KW-0472">Membrane</keyword>
<feature type="transmembrane region" description="Helical" evidence="2">
    <location>
        <begin position="41"/>
        <end position="62"/>
    </location>
</feature>
<reference evidence="3" key="1">
    <citation type="submission" date="2023-11" db="EMBL/GenBank/DDBJ databases">
        <authorList>
            <person name="Alioto T."/>
            <person name="Alioto T."/>
            <person name="Gomez Garrido J."/>
        </authorList>
    </citation>
    <scope>NUCLEOTIDE SEQUENCE</scope>
</reference>
<keyword evidence="2" id="KW-0812">Transmembrane</keyword>
<feature type="region of interest" description="Disordered" evidence="1">
    <location>
        <begin position="261"/>
        <end position="284"/>
    </location>
</feature>
<feature type="compositionally biased region" description="Polar residues" evidence="1">
    <location>
        <begin position="272"/>
        <end position="284"/>
    </location>
</feature>
<evidence type="ECO:0000313" key="4">
    <source>
        <dbReference type="Proteomes" id="UP001296104"/>
    </source>
</evidence>
<evidence type="ECO:0008006" key="5">
    <source>
        <dbReference type="Google" id="ProtNLM"/>
    </source>
</evidence>
<name>A0AAI8Z896_9PEZI</name>
<accession>A0AAI8Z896</accession>
<evidence type="ECO:0000256" key="1">
    <source>
        <dbReference type="SAM" id="MobiDB-lite"/>
    </source>
</evidence>
<evidence type="ECO:0000256" key="2">
    <source>
        <dbReference type="SAM" id="Phobius"/>
    </source>
</evidence>
<dbReference type="AlphaFoldDB" id="A0AAI8Z896"/>